<evidence type="ECO:0000256" key="3">
    <source>
        <dbReference type="ARBA" id="ARBA00022764"/>
    </source>
</evidence>
<protein>
    <recommendedName>
        <fullName evidence="4">Lipopolysaccharide export system protein LptA</fullName>
    </recommendedName>
</protein>
<evidence type="ECO:0000313" key="7">
    <source>
        <dbReference type="EMBL" id="GAA6166225.1"/>
    </source>
</evidence>
<reference evidence="7 8" key="1">
    <citation type="submission" date="2024-04" db="EMBL/GenBank/DDBJ databases">
        <title>Draft genome sequence of Sessilibacter corallicola NBRC 116591.</title>
        <authorList>
            <person name="Miyakawa T."/>
            <person name="Kusuya Y."/>
            <person name="Miura T."/>
        </authorList>
    </citation>
    <scope>NUCLEOTIDE SEQUENCE [LARGE SCALE GENOMIC DNA]</scope>
    <source>
        <strain evidence="7 8">KU-00831-HH</strain>
    </source>
</reference>
<evidence type="ECO:0000256" key="4">
    <source>
        <dbReference type="HAMAP-Rule" id="MF_01914"/>
    </source>
</evidence>
<dbReference type="RefSeq" id="WP_353301241.1">
    <property type="nucleotide sequence ID" value="NZ_BAABWN010000001.1"/>
</dbReference>
<dbReference type="EMBL" id="BAABWN010000001">
    <property type="protein sequence ID" value="GAA6166225.1"/>
    <property type="molecule type" value="Genomic_DNA"/>
</dbReference>
<dbReference type="HAMAP" id="MF_01914">
    <property type="entry name" value="LPS_assembly_LptA"/>
    <property type="match status" value="1"/>
</dbReference>
<keyword evidence="1 4" id="KW-0813">Transport</keyword>
<organism evidence="7 8">
    <name type="scientific">Sessilibacter corallicola</name>
    <dbReference type="NCBI Taxonomy" id="2904075"/>
    <lineage>
        <taxon>Bacteria</taxon>
        <taxon>Pseudomonadati</taxon>
        <taxon>Pseudomonadota</taxon>
        <taxon>Gammaproteobacteria</taxon>
        <taxon>Cellvibrionales</taxon>
        <taxon>Cellvibrionaceae</taxon>
        <taxon>Sessilibacter</taxon>
    </lineage>
</organism>
<evidence type="ECO:0000313" key="8">
    <source>
        <dbReference type="Proteomes" id="UP001465153"/>
    </source>
</evidence>
<comment type="function">
    <text evidence="4">Involved in the assembly of lipopolysaccharide (LPS). Required for the translocation of LPS from the inner membrane to the outer membrane. May form a bridge between the inner membrane and the outer membrane, via interactions with LptC and LptD, thereby facilitating LPS transfer across the periplasm.</text>
</comment>
<evidence type="ECO:0000256" key="5">
    <source>
        <dbReference type="SAM" id="MobiDB-lite"/>
    </source>
</evidence>
<dbReference type="Gene3D" id="2.60.450.10">
    <property type="entry name" value="Lipopolysaccharide (LPS) transport protein A like domain"/>
    <property type="match status" value="1"/>
</dbReference>
<evidence type="ECO:0000256" key="1">
    <source>
        <dbReference type="ARBA" id="ARBA00022448"/>
    </source>
</evidence>
<feature type="domain" description="Organic solvent tolerance-like N-terminal" evidence="6">
    <location>
        <begin position="44"/>
        <end position="154"/>
    </location>
</feature>
<feature type="region of interest" description="Disordered" evidence="5">
    <location>
        <begin position="156"/>
        <end position="182"/>
    </location>
</feature>
<dbReference type="Proteomes" id="UP001465153">
    <property type="component" value="Unassembled WGS sequence"/>
</dbReference>
<dbReference type="InterPro" id="IPR014340">
    <property type="entry name" value="LptA"/>
</dbReference>
<sequence length="182" mass="19785" precursor="true">MNPILYPKRFLTMKSFSKLACFISLLAFTSLSNALPSDRNQPIEIDAERAERNDKTGVTTFIGNATLTQGTLKISADSIRVKQNPSGVDNIVAEGQPAKFQQQPEANEPLVKAEAEKILYSVAKETVNLSVNAQIDRGDGSTINSDSIDYDIRESHSVASGDSGVKIVIQPQTEENSGNEQQ</sequence>
<keyword evidence="8" id="KW-1185">Reference proteome</keyword>
<dbReference type="Pfam" id="PF03968">
    <property type="entry name" value="LptD_N"/>
    <property type="match status" value="1"/>
</dbReference>
<comment type="similarity">
    <text evidence="4">Belongs to the LptA family.</text>
</comment>
<name>A0ABQ0A3K0_9GAMM</name>
<gene>
    <name evidence="4 7" type="primary">lptA</name>
    <name evidence="7" type="ORF">NBRC116591_00350</name>
</gene>
<feature type="compositionally biased region" description="Polar residues" evidence="5">
    <location>
        <begin position="170"/>
        <end position="182"/>
    </location>
</feature>
<comment type="caution">
    <text evidence="7">The sequence shown here is derived from an EMBL/GenBank/DDBJ whole genome shotgun (WGS) entry which is preliminary data.</text>
</comment>
<comment type="subcellular location">
    <subcellularLocation>
        <location evidence="4">Periplasm</location>
    </subcellularLocation>
</comment>
<dbReference type="InterPro" id="IPR005653">
    <property type="entry name" value="OstA-like_N"/>
</dbReference>
<dbReference type="InterPro" id="IPR052037">
    <property type="entry name" value="LPS_export_LptA"/>
</dbReference>
<evidence type="ECO:0000256" key="2">
    <source>
        <dbReference type="ARBA" id="ARBA00022729"/>
    </source>
</evidence>
<feature type="signal peptide" evidence="4">
    <location>
        <begin position="1"/>
        <end position="34"/>
    </location>
</feature>
<dbReference type="PANTHER" id="PTHR36504:SF1">
    <property type="entry name" value="LIPOPOLYSACCHARIDE EXPORT SYSTEM PROTEIN LPTA"/>
    <property type="match status" value="1"/>
</dbReference>
<comment type="subunit">
    <text evidence="4">Component of the lipopolysaccharide transport and assembly complex.</text>
</comment>
<keyword evidence="2 4" id="KW-0732">Signal</keyword>
<feature type="chain" id="PRO_5044930555" description="Lipopolysaccharide export system protein LptA" evidence="4">
    <location>
        <begin position="35"/>
        <end position="182"/>
    </location>
</feature>
<proteinExistence type="inferred from homology"/>
<keyword evidence="3 4" id="KW-0574">Periplasm</keyword>
<dbReference type="PANTHER" id="PTHR36504">
    <property type="entry name" value="LIPOPOLYSACCHARIDE EXPORT SYSTEM PROTEIN LPTA"/>
    <property type="match status" value="1"/>
</dbReference>
<accession>A0ABQ0A3K0</accession>
<evidence type="ECO:0000259" key="6">
    <source>
        <dbReference type="Pfam" id="PF03968"/>
    </source>
</evidence>
<dbReference type="NCBIfam" id="TIGR03002">
    <property type="entry name" value="outer_YhbN_LptA"/>
    <property type="match status" value="1"/>
</dbReference>